<gene>
    <name evidence="3" type="ORF">SDC9_139657</name>
</gene>
<dbReference type="Gene3D" id="3.55.50.30">
    <property type="match status" value="1"/>
</dbReference>
<name>A0A645DW02_9ZZZZ</name>
<dbReference type="Pfam" id="PF16344">
    <property type="entry name" value="FecR_C"/>
    <property type="match status" value="1"/>
</dbReference>
<organism evidence="3">
    <name type="scientific">bioreactor metagenome</name>
    <dbReference type="NCBI Taxonomy" id="1076179"/>
    <lineage>
        <taxon>unclassified sequences</taxon>
        <taxon>metagenomes</taxon>
        <taxon>ecological metagenomes</taxon>
    </lineage>
</organism>
<dbReference type="Pfam" id="PF04773">
    <property type="entry name" value="FecR"/>
    <property type="match status" value="1"/>
</dbReference>
<evidence type="ECO:0000259" key="2">
    <source>
        <dbReference type="Pfam" id="PF16344"/>
    </source>
</evidence>
<dbReference type="PANTHER" id="PTHR30273:SF2">
    <property type="entry name" value="PROTEIN FECR"/>
    <property type="match status" value="1"/>
</dbReference>
<accession>A0A645DW02</accession>
<dbReference type="InterPro" id="IPR032508">
    <property type="entry name" value="FecR_C"/>
</dbReference>
<dbReference type="EMBL" id="VSSQ01039457">
    <property type="protein sequence ID" value="MPM92522.1"/>
    <property type="molecule type" value="Genomic_DNA"/>
</dbReference>
<feature type="domain" description="FecR protein" evidence="1">
    <location>
        <begin position="6"/>
        <end position="64"/>
    </location>
</feature>
<comment type="caution">
    <text evidence="3">The sequence shown here is derived from an EMBL/GenBank/DDBJ whole genome shotgun (WGS) entry which is preliminary data.</text>
</comment>
<dbReference type="AlphaFoldDB" id="A0A645DW02"/>
<dbReference type="PANTHER" id="PTHR30273">
    <property type="entry name" value="PERIPLASMIC SIGNAL SENSOR AND SIGMA FACTOR ACTIVATOR FECR-RELATED"/>
    <property type="match status" value="1"/>
</dbReference>
<evidence type="ECO:0008006" key="4">
    <source>
        <dbReference type="Google" id="ProtNLM"/>
    </source>
</evidence>
<dbReference type="InterPro" id="IPR012373">
    <property type="entry name" value="Ferrdict_sens_TM"/>
</dbReference>
<evidence type="ECO:0000313" key="3">
    <source>
        <dbReference type="EMBL" id="MPM92522.1"/>
    </source>
</evidence>
<reference evidence="3" key="1">
    <citation type="submission" date="2019-08" db="EMBL/GenBank/DDBJ databases">
        <authorList>
            <person name="Kucharzyk K."/>
            <person name="Murdoch R.W."/>
            <person name="Higgins S."/>
            <person name="Loffler F."/>
        </authorList>
    </citation>
    <scope>NUCLEOTIDE SEQUENCE</scope>
</reference>
<dbReference type="GO" id="GO:0016989">
    <property type="term" value="F:sigma factor antagonist activity"/>
    <property type="evidence" value="ECO:0007669"/>
    <property type="project" value="TreeGrafter"/>
</dbReference>
<dbReference type="InterPro" id="IPR006860">
    <property type="entry name" value="FecR"/>
</dbReference>
<evidence type="ECO:0000259" key="1">
    <source>
        <dbReference type="Pfam" id="PF04773"/>
    </source>
</evidence>
<protein>
    <recommendedName>
        <fullName evidence="4">FecR protein domain-containing protein</fullName>
    </recommendedName>
</protein>
<proteinExistence type="predicted"/>
<dbReference type="Gene3D" id="2.60.120.1440">
    <property type="match status" value="1"/>
</dbReference>
<sequence>MFAQNEREIYVQGEAFLEVSKNKKRPFIVKTELMDVEVLGTSFDVSAYPGENEQSVVLVSGSVKVRSASSDETKIVPNQRYSFDKTSQMQSVNEVNVFPYISWKDGILSFNSENLGNVLNELSNYYGVEFEYKPNVLDEIHITGKLDLNNDVDNALKVIATISPIDYKHMKKSIKIDVKP</sequence>
<feature type="domain" description="Protein FecR C-terminal" evidence="2">
    <location>
        <begin position="108"/>
        <end position="175"/>
    </location>
</feature>